<name>A0A9N6YJ84_9RHAB</name>
<sequence length="294" mass="33254">MTSIVSRSRSQSDIKGMILQTGSQRRDSDSLCIWGRNPLQSQIPEGRVKFGSHWTTFASGPEGIIDLGRIGAYKAVFSTLKGINYIVDPEIHLIWRSLCPSRAVSANVTINLEFTKLNDPSNRILSSHKHSVSSCMHHIFYPSHTIHVGYNEPIPWALTYELDEYQFEDDYKFSRIDVYLRGYHSCNILLSQNKSSELISMMPLDEPTSGTTLNLPRIPNMSMESGKVKYMIHNRRDIDKVRLLVQLNVDVEGLAMTAKLGKVLSKIDNNILDENSEIIQKRMIAGIISNKISN</sequence>
<protein>
    <submittedName>
        <fullName evidence="1">Protein 3</fullName>
    </submittedName>
</protein>
<accession>A0A9N6YJ84</accession>
<proteinExistence type="predicted"/>
<organism evidence="1">
    <name type="scientific">Asplenium virus 1</name>
    <dbReference type="NCBI Taxonomy" id="2977956"/>
    <lineage>
        <taxon>Viruses</taxon>
        <taxon>Riboviria</taxon>
        <taxon>Orthornavirae</taxon>
        <taxon>Negarnaviricota</taxon>
        <taxon>Haploviricotina</taxon>
        <taxon>Monjiviricetes</taxon>
        <taxon>Mononegavirales</taxon>
        <taxon>Rhabdoviridae</taxon>
    </lineage>
</organism>
<reference evidence="1" key="1">
    <citation type="journal article" date="2022" name="bioRxiv">
        <title>Unlocking the hidden genetic diversity of varicosaviruses, the neglected plant rhabdoviruses.</title>
        <authorList>
            <person name="Bejerman N."/>
            <person name="Dietzgen R.G."/>
            <person name="Debat H."/>
        </authorList>
    </citation>
    <scope>NUCLEOTIDE SEQUENCE</scope>
</reference>
<evidence type="ECO:0000313" key="1">
    <source>
        <dbReference type="EMBL" id="DAZ90659.1"/>
    </source>
</evidence>
<dbReference type="EMBL" id="BK061746">
    <property type="protein sequence ID" value="DAZ90659.1"/>
    <property type="molecule type" value="Viral_cRNA"/>
</dbReference>